<gene>
    <name evidence="1" type="ORF">SNTW_10620</name>
</gene>
<dbReference type="EMBL" id="AP019774">
    <property type="protein sequence ID" value="BCD70417.1"/>
    <property type="molecule type" value="Genomic_DNA"/>
</dbReference>
<proteinExistence type="predicted"/>
<dbReference type="AlphaFoldDB" id="A0A6J4CY09"/>
<sequence>MLHRINLSLGLLLLLVHFCLGEQNKSEPTEFEPPRVVKLLRNQYEDFDTKKLKLNLKKRTPEEETEEGFPFDVFEENKAHVGKTLYRGFVLHTYKPGVEEIDDHYRGNIKTSSMCFGF</sequence>
<evidence type="ECO:0000313" key="1">
    <source>
        <dbReference type="EMBL" id="BCD70417.1"/>
    </source>
</evidence>
<dbReference type="Proteomes" id="UP000317935">
    <property type="component" value="Chromosome"/>
</dbReference>
<protein>
    <submittedName>
        <fullName evidence="1">Uncharacterized protein</fullName>
    </submittedName>
</protein>
<reference evidence="1 2" key="1">
    <citation type="submission" date="2019-06" db="EMBL/GenBank/DDBJ databases">
        <title>Complete genome sequence of Helicobacter suis SNTW101c.</title>
        <authorList>
            <person name="Rimbara E."/>
            <person name="Suzuki M."/>
            <person name="Matsui H."/>
            <person name="Nakamura M."/>
            <person name="Mori S."/>
            <person name="Shibayama K."/>
        </authorList>
    </citation>
    <scope>NUCLEOTIDE SEQUENCE [LARGE SCALE GENOMIC DNA]</scope>
    <source>
        <strain evidence="1 2">SNTW101c</strain>
    </source>
</reference>
<evidence type="ECO:0000313" key="2">
    <source>
        <dbReference type="Proteomes" id="UP000317935"/>
    </source>
</evidence>
<organism evidence="1 2">
    <name type="scientific">Helicobacter suis</name>
    <dbReference type="NCBI Taxonomy" id="104628"/>
    <lineage>
        <taxon>Bacteria</taxon>
        <taxon>Pseudomonadati</taxon>
        <taxon>Campylobacterota</taxon>
        <taxon>Epsilonproteobacteria</taxon>
        <taxon>Campylobacterales</taxon>
        <taxon>Helicobacteraceae</taxon>
        <taxon>Helicobacter</taxon>
    </lineage>
</organism>
<dbReference type="RefSeq" id="WP_040499231.1">
    <property type="nucleotide sequence ID" value="NZ_AP019774.1"/>
</dbReference>
<name>A0A6J4CY09_9HELI</name>
<accession>A0A6J4CY09</accession>